<protein>
    <recommendedName>
        <fullName evidence="1">DUF6602 domain-containing protein</fullName>
    </recommendedName>
</protein>
<evidence type="ECO:0000313" key="3">
    <source>
        <dbReference type="Proteomes" id="UP000606490"/>
    </source>
</evidence>
<dbReference type="Proteomes" id="UP000606490">
    <property type="component" value="Unassembled WGS sequence"/>
</dbReference>
<evidence type="ECO:0000259" key="1">
    <source>
        <dbReference type="Pfam" id="PF20247"/>
    </source>
</evidence>
<gene>
    <name evidence="2" type="ORF">JMJ55_23235</name>
</gene>
<dbReference type="Pfam" id="PF20247">
    <property type="entry name" value="DUF6602"/>
    <property type="match status" value="1"/>
</dbReference>
<keyword evidence="3" id="KW-1185">Reference proteome</keyword>
<dbReference type="EMBL" id="JAEUXJ010000013">
    <property type="protein sequence ID" value="MBL6458256.1"/>
    <property type="molecule type" value="Genomic_DNA"/>
</dbReference>
<sequence>MPIDLKKKISTIETRLRTDLEEARASLEHAGNKDTVLEKSFRKYLREHLPRNLDVGEGEIIDTHGHCVGETKDLGQIDVIIVDEAHPAIYSRDQPATFLIEGVVAAGEVKSVLTSSEFKNVLKKSQAFKRLFPKIANGTQVFGNENDIQRFVDKRPYFLFAYESQITLEYITQTIQEYCASEGIGNREVLDAVFCLDRGSIIDFDDGNGAFQFLSADGVKCKGWQCPSSDSIMVNMLGWISCVMPKIQRFDAILPYYIVKHK</sequence>
<proteinExistence type="predicted"/>
<dbReference type="InterPro" id="IPR046537">
    <property type="entry name" value="DUF6602"/>
</dbReference>
<accession>A0ABS1VAT8</accession>
<dbReference type="RefSeq" id="WP_202828003.1">
    <property type="nucleotide sequence ID" value="NZ_JAEUXJ010000013.1"/>
</dbReference>
<reference evidence="2 3" key="1">
    <citation type="submission" date="2021-01" db="EMBL/GenBank/DDBJ databases">
        <title>Belnapia mucosa sp. nov. and Belnapia arida sp. nov., isolated from the Tabernas Desert (Almeria, Spain).</title>
        <authorList>
            <person name="Molina-Menor E."/>
            <person name="Vidal-Verdu A."/>
            <person name="Calonge A."/>
            <person name="Satari L."/>
            <person name="Pereto Magraner J."/>
            <person name="Porcar Miralles M."/>
        </authorList>
    </citation>
    <scope>NUCLEOTIDE SEQUENCE [LARGE SCALE GENOMIC DNA]</scope>
    <source>
        <strain evidence="2 3">T6</strain>
    </source>
</reference>
<dbReference type="CDD" id="cd21173">
    <property type="entry name" value="NucC-like"/>
    <property type="match status" value="1"/>
</dbReference>
<name>A0ABS1VAT8_9PROT</name>
<evidence type="ECO:0000313" key="2">
    <source>
        <dbReference type="EMBL" id="MBL6458256.1"/>
    </source>
</evidence>
<organism evidence="2 3">
    <name type="scientific">Belnapia mucosa</name>
    <dbReference type="NCBI Taxonomy" id="2804532"/>
    <lineage>
        <taxon>Bacteria</taxon>
        <taxon>Pseudomonadati</taxon>
        <taxon>Pseudomonadota</taxon>
        <taxon>Alphaproteobacteria</taxon>
        <taxon>Acetobacterales</taxon>
        <taxon>Roseomonadaceae</taxon>
        <taxon>Belnapia</taxon>
    </lineage>
</organism>
<comment type="caution">
    <text evidence="2">The sequence shown here is derived from an EMBL/GenBank/DDBJ whole genome shotgun (WGS) entry which is preliminary data.</text>
</comment>
<feature type="domain" description="DUF6602" evidence="1">
    <location>
        <begin position="22"/>
        <end position="131"/>
    </location>
</feature>